<dbReference type="Proteomes" id="UP000306954">
    <property type="component" value="Unassembled WGS sequence"/>
</dbReference>
<comment type="subcellular location">
    <subcellularLocation>
        <location evidence="1">Mitochondrion membrane</location>
        <topology evidence="1">Multi-pass membrane protein</topology>
    </subcellularLocation>
</comment>
<evidence type="ECO:0000256" key="8">
    <source>
        <dbReference type="ARBA" id="ARBA00023136"/>
    </source>
</evidence>
<evidence type="ECO:0000256" key="5">
    <source>
        <dbReference type="ARBA" id="ARBA00022737"/>
    </source>
</evidence>
<protein>
    <recommendedName>
        <fullName evidence="13">Mitochondrial carrier</fullName>
    </recommendedName>
</protein>
<keyword evidence="7" id="KW-0496">Mitochondrion</keyword>
<dbReference type="GO" id="GO:0031966">
    <property type="term" value="C:mitochondrial membrane"/>
    <property type="evidence" value="ECO:0007669"/>
    <property type="project" value="UniProtKB-SubCell"/>
</dbReference>
<evidence type="ECO:0000313" key="11">
    <source>
        <dbReference type="EMBL" id="TIB15737.1"/>
    </source>
</evidence>
<dbReference type="InterPro" id="IPR018108">
    <property type="entry name" value="MCP_transmembrane"/>
</dbReference>
<feature type="repeat" description="Solcar" evidence="9">
    <location>
        <begin position="14"/>
        <end position="93"/>
    </location>
</feature>
<organism evidence="11 12">
    <name type="scientific">Wallemia ichthyophaga</name>
    <dbReference type="NCBI Taxonomy" id="245174"/>
    <lineage>
        <taxon>Eukaryota</taxon>
        <taxon>Fungi</taxon>
        <taxon>Dikarya</taxon>
        <taxon>Basidiomycota</taxon>
        <taxon>Wallemiomycotina</taxon>
        <taxon>Wallemiomycetes</taxon>
        <taxon>Wallemiales</taxon>
        <taxon>Wallemiaceae</taxon>
        <taxon>Wallemia</taxon>
    </lineage>
</organism>
<evidence type="ECO:0000256" key="4">
    <source>
        <dbReference type="ARBA" id="ARBA00022692"/>
    </source>
</evidence>
<evidence type="ECO:0000313" key="12">
    <source>
        <dbReference type="Proteomes" id="UP000306954"/>
    </source>
</evidence>
<dbReference type="PANTHER" id="PTHR45624">
    <property type="entry name" value="MITOCHONDRIAL BASIC AMINO ACIDS TRANSPORTER-RELATED"/>
    <property type="match status" value="1"/>
</dbReference>
<dbReference type="SUPFAM" id="SSF103506">
    <property type="entry name" value="Mitochondrial carrier"/>
    <property type="match status" value="1"/>
</dbReference>
<evidence type="ECO:0000256" key="3">
    <source>
        <dbReference type="ARBA" id="ARBA00022448"/>
    </source>
</evidence>
<dbReference type="GO" id="GO:0022857">
    <property type="term" value="F:transmembrane transporter activity"/>
    <property type="evidence" value="ECO:0007669"/>
    <property type="project" value="TreeGrafter"/>
</dbReference>
<evidence type="ECO:0008006" key="13">
    <source>
        <dbReference type="Google" id="ProtNLM"/>
    </source>
</evidence>
<evidence type="ECO:0000256" key="6">
    <source>
        <dbReference type="ARBA" id="ARBA00022989"/>
    </source>
</evidence>
<feature type="repeat" description="Solcar" evidence="9">
    <location>
        <begin position="215"/>
        <end position="313"/>
    </location>
</feature>
<evidence type="ECO:0000256" key="9">
    <source>
        <dbReference type="PROSITE-ProRule" id="PRU00282"/>
    </source>
</evidence>
<dbReference type="InterPro" id="IPR050567">
    <property type="entry name" value="Mitochondrial_Carrier"/>
</dbReference>
<dbReference type="PROSITE" id="PS50920">
    <property type="entry name" value="SOLCAR"/>
    <property type="match status" value="3"/>
</dbReference>
<accession>A0A4T0IYC6</accession>
<dbReference type="InterPro" id="IPR023395">
    <property type="entry name" value="MCP_dom_sf"/>
</dbReference>
<evidence type="ECO:0000256" key="10">
    <source>
        <dbReference type="RuleBase" id="RU000488"/>
    </source>
</evidence>
<feature type="repeat" description="Solcar" evidence="9">
    <location>
        <begin position="107"/>
        <end position="202"/>
    </location>
</feature>
<keyword evidence="3 10" id="KW-0813">Transport</keyword>
<comment type="similarity">
    <text evidence="2 10">Belongs to the mitochondrial carrier (TC 2.A.29) family.</text>
</comment>
<evidence type="ECO:0000256" key="7">
    <source>
        <dbReference type="ARBA" id="ARBA00023128"/>
    </source>
</evidence>
<name>A0A4T0IYC6_WALIC</name>
<keyword evidence="4 9" id="KW-0812">Transmembrane</keyword>
<dbReference type="PANTHER" id="PTHR45624:SF9">
    <property type="entry name" value="CARRIER PROTEIN, PUTATIVE (AFU_ORTHOLOGUE AFUA_4G06390)-RELATED"/>
    <property type="match status" value="1"/>
</dbReference>
<proteinExistence type="inferred from homology"/>
<gene>
    <name evidence="11" type="ORF">E3P90_00713</name>
</gene>
<keyword evidence="5" id="KW-0677">Repeat</keyword>
<dbReference type="EMBL" id="SPOF01000006">
    <property type="protein sequence ID" value="TIB15737.1"/>
    <property type="molecule type" value="Genomic_DNA"/>
</dbReference>
<dbReference type="Gene3D" id="1.50.40.10">
    <property type="entry name" value="Mitochondrial carrier domain"/>
    <property type="match status" value="1"/>
</dbReference>
<dbReference type="Pfam" id="PF00153">
    <property type="entry name" value="Mito_carr"/>
    <property type="match status" value="3"/>
</dbReference>
<reference evidence="11 12" key="1">
    <citation type="submission" date="2019-03" db="EMBL/GenBank/DDBJ databases">
        <title>Sequencing 23 genomes of Wallemia ichthyophaga.</title>
        <authorList>
            <person name="Gostincar C."/>
        </authorList>
    </citation>
    <scope>NUCLEOTIDE SEQUENCE [LARGE SCALE GENOMIC DNA]</scope>
    <source>
        <strain evidence="11 12">EXF-8621</strain>
    </source>
</reference>
<comment type="caution">
    <text evidence="11">The sequence shown here is derived from an EMBL/GenBank/DDBJ whole genome shotgun (WGS) entry which is preliminary data.</text>
</comment>
<evidence type="ECO:0000256" key="2">
    <source>
        <dbReference type="ARBA" id="ARBA00006375"/>
    </source>
</evidence>
<keyword evidence="8 9" id="KW-0472">Membrane</keyword>
<evidence type="ECO:0000256" key="1">
    <source>
        <dbReference type="ARBA" id="ARBA00004225"/>
    </source>
</evidence>
<dbReference type="AlphaFoldDB" id="A0A4T0IYC6"/>
<dbReference type="OrthoDB" id="2382881at2759"/>
<keyword evidence="6" id="KW-1133">Transmembrane helix</keyword>
<sequence>MGIDGENDFVFNNRTVICATSASLISTLAGYPLDSIKSRLQTDRSIKSISSCAHKVWSQEGFRGFFRGVWIPLWSISAVRATSFSIYTKSRDLLAKNTSVKPIDLPFTALSGLLSGLPAGFIISLASAPFELIKINRQLEFQIASSRGLVYRDLGTIGSGRDIIKKHRGAITGLYTGLKLHMMRDSFGTGLYFSIYDSLKWLTRSNPNHNLNKLPPQVAAFLGGATAGISSWLLVYPVDVVKIVVQQRMLSELPPKSPKEILVHLVRGSNPDLPPRPLLIGIGKLYRGLGVSASRSTLAHGLMWALYESMMGRIEEEHASALDRDMKIAKNTSRLV</sequence>